<accession>A0ABD3NYJ6</accession>
<proteinExistence type="predicted"/>
<evidence type="ECO:0000313" key="3">
    <source>
        <dbReference type="EMBL" id="KAL3780348.1"/>
    </source>
</evidence>
<dbReference type="PANTHER" id="PTHR33418">
    <property type="entry name" value="HELICASE-ASSOCIATED"/>
    <property type="match status" value="1"/>
</dbReference>
<gene>
    <name evidence="3" type="ORF">HJC23_008120</name>
</gene>
<dbReference type="EMBL" id="JABMIG020000352">
    <property type="protein sequence ID" value="KAL3780348.1"/>
    <property type="molecule type" value="Genomic_DNA"/>
</dbReference>
<feature type="signal peptide" evidence="1">
    <location>
        <begin position="1"/>
        <end position="23"/>
    </location>
</feature>
<evidence type="ECO:0000256" key="1">
    <source>
        <dbReference type="SAM" id="SignalP"/>
    </source>
</evidence>
<dbReference type="Pfam" id="PF03457">
    <property type="entry name" value="HA"/>
    <property type="match status" value="1"/>
</dbReference>
<keyword evidence="4" id="KW-1185">Reference proteome</keyword>
<reference evidence="3 4" key="1">
    <citation type="journal article" date="2020" name="G3 (Bethesda)">
        <title>Improved Reference Genome for Cyclotella cryptica CCMP332, a Model for Cell Wall Morphogenesis, Salinity Adaptation, and Lipid Production in Diatoms (Bacillariophyta).</title>
        <authorList>
            <person name="Roberts W.R."/>
            <person name="Downey K.M."/>
            <person name="Ruck E.C."/>
            <person name="Traller J.C."/>
            <person name="Alverson A.J."/>
        </authorList>
    </citation>
    <scope>NUCLEOTIDE SEQUENCE [LARGE SCALE GENOMIC DNA]</scope>
    <source>
        <strain evidence="3 4">CCMP332</strain>
    </source>
</reference>
<sequence length="273" mass="31094">MTSSPNKRSFLPALSLLFTSSAAFQTILSPTPLATTRPTALIFLSSSPSNNVNEPSILPPLVTSPVLTAVYPALLAHISTHGHPNIPLGSADGKRCKTLRRLAFQNKLSPDEMTHLTELGFRFHSLEDVYHECDFDEMMDKLRTYHEKFGTFQIPKKYEEDPELGAWVTMVRRLYRTGDLPLDQVEKMEGIQFEWVSTRKCGSSFMSRYREVLERLNGAVEDGLKVEDVLSEEEELRKWIYAQKCAYENGKLSDSRIQYMNDLPGIDWRNISV</sequence>
<evidence type="ECO:0000313" key="4">
    <source>
        <dbReference type="Proteomes" id="UP001516023"/>
    </source>
</evidence>
<keyword evidence="1" id="KW-0732">Signal</keyword>
<dbReference type="InterPro" id="IPR005114">
    <property type="entry name" value="Helicase_assoc"/>
</dbReference>
<feature type="chain" id="PRO_5044830968" description="Helicase-associated domain-containing protein" evidence="1">
    <location>
        <begin position="24"/>
        <end position="273"/>
    </location>
</feature>
<evidence type="ECO:0000259" key="2">
    <source>
        <dbReference type="Pfam" id="PF03457"/>
    </source>
</evidence>
<dbReference type="Gene3D" id="6.10.140.530">
    <property type="match status" value="1"/>
</dbReference>
<name>A0ABD3NYJ6_9STRA</name>
<dbReference type="Proteomes" id="UP001516023">
    <property type="component" value="Unassembled WGS sequence"/>
</dbReference>
<feature type="domain" description="Helicase-associated" evidence="2">
    <location>
        <begin position="134"/>
        <end position="193"/>
    </location>
</feature>
<dbReference type="AlphaFoldDB" id="A0ABD3NYJ6"/>
<organism evidence="3 4">
    <name type="scientific">Cyclotella cryptica</name>
    <dbReference type="NCBI Taxonomy" id="29204"/>
    <lineage>
        <taxon>Eukaryota</taxon>
        <taxon>Sar</taxon>
        <taxon>Stramenopiles</taxon>
        <taxon>Ochrophyta</taxon>
        <taxon>Bacillariophyta</taxon>
        <taxon>Coscinodiscophyceae</taxon>
        <taxon>Thalassiosirophycidae</taxon>
        <taxon>Stephanodiscales</taxon>
        <taxon>Stephanodiscaceae</taxon>
        <taxon>Cyclotella</taxon>
    </lineage>
</organism>
<dbReference type="PANTHER" id="PTHR33418:SF1">
    <property type="entry name" value="HELICASE-ASSOCIATED DOMAIN-CONTAINING PROTEIN"/>
    <property type="match status" value="1"/>
</dbReference>
<comment type="caution">
    <text evidence="3">The sequence shown here is derived from an EMBL/GenBank/DDBJ whole genome shotgun (WGS) entry which is preliminary data.</text>
</comment>
<protein>
    <recommendedName>
        <fullName evidence="2">Helicase-associated domain-containing protein</fullName>
    </recommendedName>
</protein>